<dbReference type="RefSeq" id="XP_002738973.1">
    <property type="nucleotide sequence ID" value="XM_002738927.2"/>
</dbReference>
<proteinExistence type="inferred from homology"/>
<dbReference type="GeneID" id="100370275"/>
<gene>
    <name evidence="8" type="primary">LOC100370275</name>
</gene>
<name>A0ABM0GWN2_SACKO</name>
<evidence type="ECO:0000256" key="1">
    <source>
        <dbReference type="ARBA" id="ARBA00004308"/>
    </source>
</evidence>
<dbReference type="PANTHER" id="PTHR15905">
    <property type="entry name" value="GOLGI-ASSOCIATED KINASE 1B-RELATED"/>
    <property type="match status" value="1"/>
</dbReference>
<evidence type="ECO:0000256" key="3">
    <source>
        <dbReference type="ARBA" id="ARBA00007691"/>
    </source>
</evidence>
<keyword evidence="6" id="KW-1133">Transmembrane helix</keyword>
<organism evidence="7 8">
    <name type="scientific">Saccoglossus kowalevskii</name>
    <name type="common">Acorn worm</name>
    <dbReference type="NCBI Taxonomy" id="10224"/>
    <lineage>
        <taxon>Eukaryota</taxon>
        <taxon>Metazoa</taxon>
        <taxon>Hemichordata</taxon>
        <taxon>Enteropneusta</taxon>
        <taxon>Harrimaniidae</taxon>
        <taxon>Saccoglossus</taxon>
    </lineage>
</organism>
<keyword evidence="7" id="KW-1185">Reference proteome</keyword>
<comment type="subcellular location">
    <subcellularLocation>
        <location evidence="1">Endomembrane system</location>
    </subcellularLocation>
    <subcellularLocation>
        <location evidence="2">Golgi apparatus</location>
    </subcellularLocation>
</comment>
<feature type="transmembrane region" description="Helical" evidence="6">
    <location>
        <begin position="12"/>
        <end position="30"/>
    </location>
</feature>
<keyword evidence="4" id="KW-0333">Golgi apparatus</keyword>
<dbReference type="Proteomes" id="UP000694865">
    <property type="component" value="Unplaced"/>
</dbReference>
<dbReference type="Pfam" id="PF15051">
    <property type="entry name" value="FAM198"/>
    <property type="match status" value="1"/>
</dbReference>
<keyword evidence="5 6" id="KW-0472">Membrane</keyword>
<dbReference type="InterPro" id="IPR029207">
    <property type="entry name" value="FAM198"/>
</dbReference>
<evidence type="ECO:0000256" key="2">
    <source>
        <dbReference type="ARBA" id="ARBA00004555"/>
    </source>
</evidence>
<evidence type="ECO:0000313" key="8">
    <source>
        <dbReference type="RefSeq" id="XP_002738973.1"/>
    </source>
</evidence>
<protein>
    <submittedName>
        <fullName evidence="8">Protein FAM198B-like</fullName>
    </submittedName>
</protein>
<evidence type="ECO:0000313" key="7">
    <source>
        <dbReference type="Proteomes" id="UP000694865"/>
    </source>
</evidence>
<dbReference type="PANTHER" id="PTHR15905:SF5">
    <property type="entry name" value="GOLGI-ASSOCIATED KINASE 1A"/>
    <property type="match status" value="1"/>
</dbReference>
<accession>A0ABM0GWN2</accession>
<comment type="similarity">
    <text evidence="3">Belongs to the GASK family.</text>
</comment>
<reference evidence="8" key="1">
    <citation type="submission" date="2025-08" db="UniProtKB">
        <authorList>
            <consortium name="RefSeq"/>
        </authorList>
    </citation>
    <scope>IDENTIFICATION</scope>
    <source>
        <tissue evidence="8">Testes</tissue>
    </source>
</reference>
<evidence type="ECO:0000256" key="5">
    <source>
        <dbReference type="ARBA" id="ARBA00023136"/>
    </source>
</evidence>
<sequence length="448" mass="51939">MTWTSLHQKQAGLLVVIAIFVCIILLQVRYNSVSGVVKIKVSNYNGNVDNCLSIPEELQGKPFVIYGESVENKYNPLRQTTPPTTKLGEIPPRDLTAEDKEFWEAIKKLDNPNLRFAKYLPQWLSKDDVLRMELMSHENVSHVFSVFSHPRLKEVIFRDTSGRVIDSFKDCVDECAMQKSASDINEVYAFHLDRVLGFNRSLPVVARTFGGNTSEKAYENFGNRFSDGKSRPFVWWDKHISHSGSLQPDQNSMSLWWLDYQTQLASRCNAKDNEEESRRKEECNSNHVRHIEWGRLAAYDFLLQNHDRIDRSCCGYDRDEGELCFTNGVHENECVDINRQHLVHIFTHTYDDTRLVYIDNAINVNRSVDHLNYRLLEGIDEIPVEPISILKSGNFRCKMLHSLYLDKTYWDLPGGKSTMNKLIDITEKRAHKLITYIEEHNITLVPDY</sequence>
<keyword evidence="6" id="KW-0812">Transmembrane</keyword>
<evidence type="ECO:0000256" key="6">
    <source>
        <dbReference type="SAM" id="Phobius"/>
    </source>
</evidence>
<evidence type="ECO:0000256" key="4">
    <source>
        <dbReference type="ARBA" id="ARBA00023034"/>
    </source>
</evidence>